<evidence type="ECO:0000313" key="2">
    <source>
        <dbReference type="Proteomes" id="UP001054945"/>
    </source>
</evidence>
<dbReference type="AlphaFoldDB" id="A0AAV4NWM2"/>
<reference evidence="1 2" key="1">
    <citation type="submission" date="2021-06" db="EMBL/GenBank/DDBJ databases">
        <title>Caerostris extrusa draft genome.</title>
        <authorList>
            <person name="Kono N."/>
            <person name="Arakawa K."/>
        </authorList>
    </citation>
    <scope>NUCLEOTIDE SEQUENCE [LARGE SCALE GENOMIC DNA]</scope>
</reference>
<gene>
    <name evidence="1" type="ORF">CEXT_170661</name>
</gene>
<organism evidence="1 2">
    <name type="scientific">Caerostris extrusa</name>
    <name type="common">Bark spider</name>
    <name type="synonym">Caerostris bankana</name>
    <dbReference type="NCBI Taxonomy" id="172846"/>
    <lineage>
        <taxon>Eukaryota</taxon>
        <taxon>Metazoa</taxon>
        <taxon>Ecdysozoa</taxon>
        <taxon>Arthropoda</taxon>
        <taxon>Chelicerata</taxon>
        <taxon>Arachnida</taxon>
        <taxon>Araneae</taxon>
        <taxon>Araneomorphae</taxon>
        <taxon>Entelegynae</taxon>
        <taxon>Araneoidea</taxon>
        <taxon>Araneidae</taxon>
        <taxon>Caerostris</taxon>
    </lineage>
</organism>
<dbReference type="EMBL" id="BPLR01021404">
    <property type="protein sequence ID" value="GIX89214.1"/>
    <property type="molecule type" value="Genomic_DNA"/>
</dbReference>
<comment type="caution">
    <text evidence="1">The sequence shown here is derived from an EMBL/GenBank/DDBJ whole genome shotgun (WGS) entry which is preliminary data.</text>
</comment>
<proteinExistence type="predicted"/>
<sequence length="113" mass="13159">MRLVIYVPAKNVVEFLLEMRMQCHFWGLVSPVDFGSFYRTILSAVPALKHNERFVIDVEVCDKCCYTTVSVELTGEILEITFFRSKRRKFCHAPYNSMNVRLATKFILVVLDC</sequence>
<accession>A0AAV4NWM2</accession>
<protein>
    <submittedName>
        <fullName evidence="1">Uncharacterized protein</fullName>
    </submittedName>
</protein>
<keyword evidence="2" id="KW-1185">Reference proteome</keyword>
<name>A0AAV4NWM2_CAEEX</name>
<evidence type="ECO:0000313" key="1">
    <source>
        <dbReference type="EMBL" id="GIX89214.1"/>
    </source>
</evidence>
<dbReference type="Proteomes" id="UP001054945">
    <property type="component" value="Unassembled WGS sequence"/>
</dbReference>